<organism evidence="2 3">
    <name type="scientific">Luteimonas composti</name>
    <dbReference type="NCBI Taxonomy" id="398257"/>
    <lineage>
        <taxon>Bacteria</taxon>
        <taxon>Pseudomonadati</taxon>
        <taxon>Pseudomonadota</taxon>
        <taxon>Gammaproteobacteria</taxon>
        <taxon>Lysobacterales</taxon>
        <taxon>Lysobacteraceae</taxon>
        <taxon>Luteimonas</taxon>
    </lineage>
</organism>
<feature type="signal peptide" evidence="1">
    <location>
        <begin position="1"/>
        <end position="17"/>
    </location>
</feature>
<keyword evidence="3" id="KW-1185">Reference proteome</keyword>
<evidence type="ECO:0008006" key="4">
    <source>
        <dbReference type="Google" id="ProtNLM"/>
    </source>
</evidence>
<reference evidence="2" key="1">
    <citation type="journal article" date="2007" name="Int. J. Syst. Evol. Microbiol.">
        <title>Luteimonas composti sp. nov., a moderately thermophilic bacterium isolated from food waste.</title>
        <authorList>
            <person name="Young C.C."/>
            <person name="Kampfer P."/>
            <person name="Chen W.M."/>
            <person name="Yen W.S."/>
            <person name="Arun A.B."/>
            <person name="Lai W.A."/>
            <person name="Shen F.T."/>
            <person name="Rekha P.D."/>
            <person name="Lin K.Y."/>
            <person name="Chou J.H."/>
        </authorList>
    </citation>
    <scope>NUCLEOTIDE SEQUENCE</scope>
    <source>
        <strain evidence="2">CC-YY355</strain>
    </source>
</reference>
<dbReference type="Proteomes" id="UP001160550">
    <property type="component" value="Unassembled WGS sequence"/>
</dbReference>
<gene>
    <name evidence="2" type="ORF">QF205_13450</name>
</gene>
<evidence type="ECO:0000313" key="2">
    <source>
        <dbReference type="EMBL" id="MDH7454066.1"/>
    </source>
</evidence>
<feature type="chain" id="PRO_5045293090" description="DUF4426 domain-containing protein" evidence="1">
    <location>
        <begin position="18"/>
        <end position="163"/>
    </location>
</feature>
<proteinExistence type="predicted"/>
<comment type="caution">
    <text evidence="2">The sequence shown here is derived from an EMBL/GenBank/DDBJ whole genome shotgun (WGS) entry which is preliminary data.</text>
</comment>
<dbReference type="PROSITE" id="PS51257">
    <property type="entry name" value="PROKAR_LIPOPROTEIN"/>
    <property type="match status" value="1"/>
</dbReference>
<accession>A0ABT6MTU3</accession>
<dbReference type="RefSeq" id="WP_280943272.1">
    <property type="nucleotide sequence ID" value="NZ_JARYGX010000023.1"/>
</dbReference>
<evidence type="ECO:0000256" key="1">
    <source>
        <dbReference type="SAM" id="SignalP"/>
    </source>
</evidence>
<keyword evidence="1" id="KW-0732">Signal</keyword>
<sequence length="163" mass="18065">MSRMLISVLAMALAACAVQDGPVDASGLPGAASSEAGYNPLPAGLRLPPDYHLREDRFHVTKRKGHLRRRVALEVLDREQGQAIEDIERLMHVGGYRVSGDPEASRKGTKLKFRRKGHPTITVEFRSDVGKKPANPRARHLVVMEWKVSDALDEWLARDPGNP</sequence>
<reference evidence="2" key="2">
    <citation type="submission" date="2023-04" db="EMBL/GenBank/DDBJ databases">
        <authorList>
            <person name="Sun J.-Q."/>
        </authorList>
    </citation>
    <scope>NUCLEOTIDE SEQUENCE</scope>
    <source>
        <strain evidence="2">CC-YY355</strain>
    </source>
</reference>
<evidence type="ECO:0000313" key="3">
    <source>
        <dbReference type="Proteomes" id="UP001160550"/>
    </source>
</evidence>
<dbReference type="EMBL" id="JARYGX010000023">
    <property type="protein sequence ID" value="MDH7454066.1"/>
    <property type="molecule type" value="Genomic_DNA"/>
</dbReference>
<protein>
    <recommendedName>
        <fullName evidence="4">DUF4426 domain-containing protein</fullName>
    </recommendedName>
</protein>
<name>A0ABT6MTU3_9GAMM</name>